<evidence type="ECO:0000313" key="2">
    <source>
        <dbReference type="Proteomes" id="UP001146120"/>
    </source>
</evidence>
<name>A0AAV2YX43_9STRA</name>
<accession>A0AAV2YX43</accession>
<dbReference type="AlphaFoldDB" id="A0AAV2YX43"/>
<sequence length="33" mass="3904">MWQSCDQFLAYRGITCLRKAISNLSFHPTRMNN</sequence>
<reference evidence="1" key="2">
    <citation type="journal article" date="2023" name="Microbiol Resour">
        <title>Decontamination and Annotation of the Draft Genome Sequence of the Oomycete Lagenidium giganteum ARSEF 373.</title>
        <authorList>
            <person name="Morgan W.R."/>
            <person name="Tartar A."/>
        </authorList>
    </citation>
    <scope>NUCLEOTIDE SEQUENCE</scope>
    <source>
        <strain evidence="1">ARSEF 373</strain>
    </source>
</reference>
<gene>
    <name evidence="1" type="ORF">N0F65_003293</name>
</gene>
<reference evidence="1" key="1">
    <citation type="submission" date="2022-11" db="EMBL/GenBank/DDBJ databases">
        <authorList>
            <person name="Morgan W.R."/>
            <person name="Tartar A."/>
        </authorList>
    </citation>
    <scope>NUCLEOTIDE SEQUENCE</scope>
    <source>
        <strain evidence="1">ARSEF 373</strain>
    </source>
</reference>
<dbReference type="EMBL" id="DAKRPA010000123">
    <property type="protein sequence ID" value="DAZ97866.1"/>
    <property type="molecule type" value="Genomic_DNA"/>
</dbReference>
<comment type="caution">
    <text evidence="1">The sequence shown here is derived from an EMBL/GenBank/DDBJ whole genome shotgun (WGS) entry which is preliminary data.</text>
</comment>
<organism evidence="1 2">
    <name type="scientific">Lagenidium giganteum</name>
    <dbReference type="NCBI Taxonomy" id="4803"/>
    <lineage>
        <taxon>Eukaryota</taxon>
        <taxon>Sar</taxon>
        <taxon>Stramenopiles</taxon>
        <taxon>Oomycota</taxon>
        <taxon>Peronosporomycetes</taxon>
        <taxon>Pythiales</taxon>
        <taxon>Pythiaceae</taxon>
    </lineage>
</organism>
<keyword evidence="2" id="KW-1185">Reference proteome</keyword>
<proteinExistence type="predicted"/>
<protein>
    <submittedName>
        <fullName evidence="1">Uncharacterized protein</fullName>
    </submittedName>
</protein>
<evidence type="ECO:0000313" key="1">
    <source>
        <dbReference type="EMBL" id="DAZ97866.1"/>
    </source>
</evidence>
<dbReference type="Proteomes" id="UP001146120">
    <property type="component" value="Unassembled WGS sequence"/>
</dbReference>